<evidence type="ECO:0000313" key="4">
    <source>
        <dbReference type="Proteomes" id="UP000054935"/>
    </source>
</evidence>
<dbReference type="InterPro" id="IPR006076">
    <property type="entry name" value="FAD-dep_OxRdtase"/>
</dbReference>
<dbReference type="GO" id="GO:0005737">
    <property type="term" value="C:cytoplasm"/>
    <property type="evidence" value="ECO:0007669"/>
    <property type="project" value="TreeGrafter"/>
</dbReference>
<reference evidence="3 4" key="1">
    <citation type="submission" date="2015-09" db="EMBL/GenBank/DDBJ databases">
        <authorList>
            <consortium name="Swine Surveillance"/>
        </authorList>
    </citation>
    <scope>NUCLEOTIDE SEQUENCE [LARGE SCALE GENOMIC DNA]</scope>
    <source>
        <strain evidence="3 4">CECT 7648</strain>
    </source>
</reference>
<dbReference type="PANTHER" id="PTHR13847:SF275">
    <property type="entry name" value="GAMMA-GLUTAMYLPUTRESCINE OXIDOREDUCTASE"/>
    <property type="match status" value="1"/>
</dbReference>
<evidence type="ECO:0000259" key="2">
    <source>
        <dbReference type="Pfam" id="PF01266"/>
    </source>
</evidence>
<feature type="domain" description="FAD dependent oxidoreductase" evidence="2">
    <location>
        <begin position="27"/>
        <end position="373"/>
    </location>
</feature>
<dbReference type="GO" id="GO:0016491">
    <property type="term" value="F:oxidoreductase activity"/>
    <property type="evidence" value="ECO:0007669"/>
    <property type="project" value="UniProtKB-KW"/>
</dbReference>
<evidence type="ECO:0000256" key="1">
    <source>
        <dbReference type="ARBA" id="ARBA00023002"/>
    </source>
</evidence>
<name>A0A0P1GKQ1_9RHOB</name>
<dbReference type="STRING" id="441103.TRN7648_00358"/>
<dbReference type="Gene3D" id="3.30.9.10">
    <property type="entry name" value="D-Amino Acid Oxidase, subunit A, domain 2"/>
    <property type="match status" value="1"/>
</dbReference>
<dbReference type="AlphaFoldDB" id="A0A0P1GKQ1"/>
<dbReference type="Proteomes" id="UP000054935">
    <property type="component" value="Unassembled WGS sequence"/>
</dbReference>
<dbReference type="EMBL" id="CYSE01000001">
    <property type="protein sequence ID" value="CUH75278.1"/>
    <property type="molecule type" value="Genomic_DNA"/>
</dbReference>
<evidence type="ECO:0000313" key="3">
    <source>
        <dbReference type="EMBL" id="CUH75278.1"/>
    </source>
</evidence>
<accession>A0A0P1GKQ1</accession>
<dbReference type="RefSeq" id="WP_058245921.1">
    <property type="nucleotide sequence ID" value="NZ_CYSE01000001.1"/>
</dbReference>
<gene>
    <name evidence="3" type="primary">puuB_1</name>
    <name evidence="3" type="ORF">TRN7648_00358</name>
</gene>
<keyword evidence="1 3" id="KW-0560">Oxidoreductase</keyword>
<dbReference type="InterPro" id="IPR036188">
    <property type="entry name" value="FAD/NAD-bd_sf"/>
</dbReference>
<dbReference type="SUPFAM" id="SSF51905">
    <property type="entry name" value="FAD/NAD(P)-binding domain"/>
    <property type="match status" value="1"/>
</dbReference>
<dbReference type="Gene3D" id="3.50.50.60">
    <property type="entry name" value="FAD/NAD(P)-binding domain"/>
    <property type="match status" value="1"/>
</dbReference>
<protein>
    <submittedName>
        <fullName evidence="3">Gamma-glutamylputrescine oxidoreductase</fullName>
        <ecNumber evidence="3">1.4.3.-</ecNumber>
    </submittedName>
</protein>
<sequence>MTVSETFWWDTAVEAPVEAGFDAGDCDVAIVGGGYTGLSCALHCAEAGLRAHVLEAEQVGHGGSGRNVGLVNAGLWLPPSKLLAAMGAHGPAFLEQFGDAPRQVFDLIERHQIRCEATRAGTIHAAHAPSGMRDLRARYDDWQRLGAPVQLLTADQAFERTGTRAFHGGLLDARAGTVNPMGYARGLARAAKAQGAKVSTGVRVTGLRRDGTAWIVTTAGGDLRAQNVVLAANAYSDALWPGLSNCWSDIHFFQISTTPLGAEAAHILPQGQGLWDTGLVMRSLRRDAEGRLVLGTMGRNLGGLSRAWAQRTLRQWFPELGPLTLEHGWHGRIAMTPDHLPRLLHLDSGLYAPIGYNGRGITTGTLFGRALAQHLAGGDSSALPLPLTQPQKVPFKAVQQRAYDLAFAAKQVMPF</sequence>
<organism evidence="3 4">
    <name type="scientific">Tropicibacter naphthalenivorans</name>
    <dbReference type="NCBI Taxonomy" id="441103"/>
    <lineage>
        <taxon>Bacteria</taxon>
        <taxon>Pseudomonadati</taxon>
        <taxon>Pseudomonadota</taxon>
        <taxon>Alphaproteobacteria</taxon>
        <taxon>Rhodobacterales</taxon>
        <taxon>Roseobacteraceae</taxon>
        <taxon>Tropicibacter</taxon>
    </lineage>
</organism>
<dbReference type="EC" id="1.4.3.-" evidence="3"/>
<keyword evidence="4" id="KW-1185">Reference proteome</keyword>
<dbReference type="Pfam" id="PF01266">
    <property type="entry name" value="DAO"/>
    <property type="match status" value="1"/>
</dbReference>
<proteinExistence type="predicted"/>
<dbReference type="OrthoDB" id="9806601at2"/>
<dbReference type="PANTHER" id="PTHR13847">
    <property type="entry name" value="SARCOSINE DEHYDROGENASE-RELATED"/>
    <property type="match status" value="1"/>
</dbReference>